<dbReference type="Pfam" id="PF14226">
    <property type="entry name" value="DIOX_N"/>
    <property type="match status" value="1"/>
</dbReference>
<evidence type="ECO:0000259" key="3">
    <source>
        <dbReference type="PROSITE" id="PS51471"/>
    </source>
</evidence>
<organism evidence="4 5">
    <name type="scientific">Penicillium solitum</name>
    <dbReference type="NCBI Taxonomy" id="60172"/>
    <lineage>
        <taxon>Eukaryota</taxon>
        <taxon>Fungi</taxon>
        <taxon>Dikarya</taxon>
        <taxon>Ascomycota</taxon>
        <taxon>Pezizomycotina</taxon>
        <taxon>Eurotiomycetes</taxon>
        <taxon>Eurotiomycetidae</taxon>
        <taxon>Eurotiales</taxon>
        <taxon>Aspergillaceae</taxon>
        <taxon>Penicillium</taxon>
    </lineage>
</organism>
<protein>
    <recommendedName>
        <fullName evidence="3">Fe2OG dioxygenase domain-containing protein</fullName>
    </recommendedName>
</protein>
<dbReference type="InterPro" id="IPR050231">
    <property type="entry name" value="Iron_ascorbate_oxido_reductase"/>
</dbReference>
<name>A0A1V6QX92_9EURO</name>
<keyword evidence="2" id="KW-0479">Metal-binding</keyword>
<dbReference type="GO" id="GO:0016491">
    <property type="term" value="F:oxidoreductase activity"/>
    <property type="evidence" value="ECO:0007669"/>
    <property type="project" value="UniProtKB-KW"/>
</dbReference>
<dbReference type="EMBL" id="MDYO01000030">
    <property type="protein sequence ID" value="OQD93803.1"/>
    <property type="molecule type" value="Genomic_DNA"/>
</dbReference>
<dbReference type="AlphaFoldDB" id="A0A1V6QX92"/>
<dbReference type="InterPro" id="IPR026992">
    <property type="entry name" value="DIOX_N"/>
</dbReference>
<dbReference type="InterPro" id="IPR027443">
    <property type="entry name" value="IPNS-like_sf"/>
</dbReference>
<evidence type="ECO:0000256" key="1">
    <source>
        <dbReference type="ARBA" id="ARBA00008056"/>
    </source>
</evidence>
<dbReference type="Pfam" id="PF03171">
    <property type="entry name" value="2OG-FeII_Oxy"/>
    <property type="match status" value="1"/>
</dbReference>
<dbReference type="InterPro" id="IPR005123">
    <property type="entry name" value="Oxoglu/Fe-dep_dioxygenase_dom"/>
</dbReference>
<comment type="caution">
    <text evidence="4">The sequence shown here is derived from an EMBL/GenBank/DDBJ whole genome shotgun (WGS) entry which is preliminary data.</text>
</comment>
<gene>
    <name evidence="4" type="ORF">PENSOL_c030G00513</name>
</gene>
<reference evidence="5" key="1">
    <citation type="journal article" date="2017" name="Nat. Microbiol.">
        <title>Global analysis of biosynthetic gene clusters reveals vast potential of secondary metabolite production in Penicillium species.</title>
        <authorList>
            <person name="Nielsen J.C."/>
            <person name="Grijseels S."/>
            <person name="Prigent S."/>
            <person name="Ji B."/>
            <person name="Dainat J."/>
            <person name="Nielsen K.F."/>
            <person name="Frisvad J.C."/>
            <person name="Workman M."/>
            <person name="Nielsen J."/>
        </authorList>
    </citation>
    <scope>NUCLEOTIDE SEQUENCE [LARGE SCALE GENOMIC DNA]</scope>
    <source>
        <strain evidence="5">IBT 29525</strain>
    </source>
</reference>
<dbReference type="InterPro" id="IPR044861">
    <property type="entry name" value="IPNS-like_FE2OG_OXY"/>
</dbReference>
<dbReference type="SUPFAM" id="SSF51197">
    <property type="entry name" value="Clavaminate synthase-like"/>
    <property type="match status" value="1"/>
</dbReference>
<keyword evidence="5" id="KW-1185">Reference proteome</keyword>
<evidence type="ECO:0000313" key="4">
    <source>
        <dbReference type="EMBL" id="OQD93803.1"/>
    </source>
</evidence>
<feature type="domain" description="Fe2OG dioxygenase" evidence="3">
    <location>
        <begin position="175"/>
        <end position="281"/>
    </location>
</feature>
<keyword evidence="2" id="KW-0560">Oxidoreductase</keyword>
<proteinExistence type="inferred from homology"/>
<dbReference type="Proteomes" id="UP000191612">
    <property type="component" value="Unassembled WGS sequence"/>
</dbReference>
<dbReference type="GO" id="GO:0044283">
    <property type="term" value="P:small molecule biosynthetic process"/>
    <property type="evidence" value="ECO:0007669"/>
    <property type="project" value="UniProtKB-ARBA"/>
</dbReference>
<keyword evidence="2" id="KW-0408">Iron</keyword>
<evidence type="ECO:0000256" key="2">
    <source>
        <dbReference type="RuleBase" id="RU003682"/>
    </source>
</evidence>
<comment type="similarity">
    <text evidence="1 2">Belongs to the iron/ascorbate-dependent oxidoreductase family.</text>
</comment>
<dbReference type="Gene3D" id="2.60.120.330">
    <property type="entry name" value="B-lactam Antibiotic, Isopenicillin N Synthase, Chain"/>
    <property type="match status" value="1"/>
</dbReference>
<dbReference type="STRING" id="60172.A0A1V6QX92"/>
<evidence type="ECO:0000313" key="5">
    <source>
        <dbReference type="Proteomes" id="UP000191612"/>
    </source>
</evidence>
<dbReference type="GO" id="GO:0046872">
    <property type="term" value="F:metal ion binding"/>
    <property type="evidence" value="ECO:0007669"/>
    <property type="project" value="UniProtKB-KW"/>
</dbReference>
<accession>A0A1V6QX92</accession>
<dbReference type="PROSITE" id="PS51471">
    <property type="entry name" value="FE2OG_OXY"/>
    <property type="match status" value="1"/>
</dbReference>
<sequence length="354" mass="39794">MAPMAIGDPDDEVVSKSLPTIHLDLLRTGNATESKKLLHACQTQGFFYLDLTSDTELCKQWEDLLLVMKQYFTQPLDVKMQDANGSDNYGYEPIGTEEGPIPKTRDGYESLKISRREFLQGSTELTTSISSQSDLFFSFIQNAHTITIMILAQLSLQLALGGSSSFESYHTDPGPSFSTLGLLRYPKHDDDVPLTSLGHNKHTDVGSLTFLLAQQWGLQFLSPQTNRWELLEPRPGHAIINVGDSLRFPSKDKLASVVHRVIPIKGKQDEDRYSIAYFLRLNDDVTFNDSRGKTWTARGWHDFKFDVFKSPSTLDATGQFLTGMMEENDRLVGNGGYRATVARDRHTSRMLQGF</sequence>
<dbReference type="PANTHER" id="PTHR47990">
    <property type="entry name" value="2-OXOGLUTARATE (2OG) AND FE(II)-DEPENDENT OXYGENASE SUPERFAMILY PROTEIN-RELATED"/>
    <property type="match status" value="1"/>
</dbReference>